<evidence type="ECO:0000256" key="1">
    <source>
        <dbReference type="PROSITE-ProRule" id="PRU00042"/>
    </source>
</evidence>
<evidence type="ECO:0000256" key="2">
    <source>
        <dbReference type="SAM" id="MobiDB-lite"/>
    </source>
</evidence>
<evidence type="ECO:0000313" key="4">
    <source>
        <dbReference type="EMBL" id="CAF0997646.1"/>
    </source>
</evidence>
<dbReference type="PROSITE" id="PS00028">
    <property type="entry name" value="ZINC_FINGER_C2H2_1"/>
    <property type="match status" value="1"/>
</dbReference>
<dbReference type="EMBL" id="CAJNOR010000747">
    <property type="protein sequence ID" value="CAF0997646.1"/>
    <property type="molecule type" value="Genomic_DNA"/>
</dbReference>
<dbReference type="GO" id="GO:0008270">
    <property type="term" value="F:zinc ion binding"/>
    <property type="evidence" value="ECO:0007669"/>
    <property type="project" value="UniProtKB-KW"/>
</dbReference>
<keyword evidence="1" id="KW-0479">Metal-binding</keyword>
<organism evidence="4 6">
    <name type="scientific">Adineta ricciae</name>
    <name type="common">Rotifer</name>
    <dbReference type="NCBI Taxonomy" id="249248"/>
    <lineage>
        <taxon>Eukaryota</taxon>
        <taxon>Metazoa</taxon>
        <taxon>Spiralia</taxon>
        <taxon>Gnathifera</taxon>
        <taxon>Rotifera</taxon>
        <taxon>Eurotatoria</taxon>
        <taxon>Bdelloidea</taxon>
        <taxon>Adinetida</taxon>
        <taxon>Adinetidae</taxon>
        <taxon>Adineta</taxon>
    </lineage>
</organism>
<gene>
    <name evidence="5" type="ORF">EDS130_LOCUS21506</name>
    <name evidence="4" type="ORF">XAT740_LOCUS13033</name>
</gene>
<feature type="compositionally biased region" description="Polar residues" evidence="2">
    <location>
        <begin position="68"/>
        <end position="78"/>
    </location>
</feature>
<evidence type="ECO:0000313" key="6">
    <source>
        <dbReference type="Proteomes" id="UP000663828"/>
    </source>
</evidence>
<reference evidence="4" key="1">
    <citation type="submission" date="2021-02" db="EMBL/GenBank/DDBJ databases">
        <authorList>
            <person name="Nowell W R."/>
        </authorList>
    </citation>
    <scope>NUCLEOTIDE SEQUENCE</scope>
</reference>
<dbReference type="Proteomes" id="UP000663828">
    <property type="component" value="Unassembled WGS sequence"/>
</dbReference>
<evidence type="ECO:0000313" key="5">
    <source>
        <dbReference type="EMBL" id="CAF1129630.1"/>
    </source>
</evidence>
<dbReference type="InterPro" id="IPR013087">
    <property type="entry name" value="Znf_C2H2_type"/>
</dbReference>
<sequence>MSSTTTKSDYIQPSSILLSESKQSPLELLAQTCSSIGKDSPSIFTSQLIKSSSTKRLSPVSPKRPSKASHTQQIDSTPSLTNLFPQSSFPYLASQYSYPSFCTVPGCFQCHTSQYLCTNPLNNLQLYVCHYLKCGARFLSEYELYNHIRSDHKPTKTSSHSRFQPYLKPSKLINTNDQLPYFYPYLSLSPTDSITKKKN</sequence>
<accession>A0A814GKR2</accession>
<keyword evidence="1" id="KW-0863">Zinc-finger</keyword>
<protein>
    <recommendedName>
        <fullName evidence="3">C2H2-type domain-containing protein</fullName>
    </recommendedName>
</protein>
<dbReference type="Proteomes" id="UP000663852">
    <property type="component" value="Unassembled WGS sequence"/>
</dbReference>
<dbReference type="EMBL" id="CAJNOJ010000109">
    <property type="protein sequence ID" value="CAF1129630.1"/>
    <property type="molecule type" value="Genomic_DNA"/>
</dbReference>
<dbReference type="OrthoDB" id="10054079at2759"/>
<dbReference type="AlphaFoldDB" id="A0A814GKR2"/>
<feature type="region of interest" description="Disordered" evidence="2">
    <location>
        <begin position="54"/>
        <end position="78"/>
    </location>
</feature>
<proteinExistence type="predicted"/>
<keyword evidence="1" id="KW-0862">Zinc</keyword>
<name>A0A814GKR2_ADIRI</name>
<comment type="caution">
    <text evidence="4">The sequence shown here is derived from an EMBL/GenBank/DDBJ whole genome shotgun (WGS) entry which is preliminary data.</text>
</comment>
<evidence type="ECO:0000259" key="3">
    <source>
        <dbReference type="PROSITE" id="PS50157"/>
    </source>
</evidence>
<dbReference type="PROSITE" id="PS50157">
    <property type="entry name" value="ZINC_FINGER_C2H2_2"/>
    <property type="match status" value="1"/>
</dbReference>
<feature type="domain" description="C2H2-type" evidence="3">
    <location>
        <begin position="127"/>
        <end position="157"/>
    </location>
</feature>
<keyword evidence="6" id="KW-1185">Reference proteome</keyword>